<reference evidence="2 3" key="1">
    <citation type="submission" date="2022-10" db="EMBL/GenBank/DDBJ databases">
        <title>Aestuariibacter sp. AA17 isolated from Montipora capitata coral fragment.</title>
        <authorList>
            <person name="Emsley S.A."/>
            <person name="Pfannmuller K.M."/>
            <person name="Loughran R.M."/>
            <person name="Shlafstein M."/>
            <person name="Papke E."/>
            <person name="Saw J.H."/>
            <person name="Ushijima B."/>
            <person name="Videau P."/>
        </authorList>
    </citation>
    <scope>NUCLEOTIDE SEQUENCE [LARGE SCALE GENOMIC DNA]</scope>
    <source>
        <strain evidence="2 3">AA17</strain>
    </source>
</reference>
<gene>
    <name evidence="2" type="ORF">OE749_05705</name>
</gene>
<evidence type="ECO:0000256" key="1">
    <source>
        <dbReference type="SAM" id="Phobius"/>
    </source>
</evidence>
<comment type="caution">
    <text evidence="2">The sequence shown here is derived from an EMBL/GenBank/DDBJ whole genome shotgun (WGS) entry which is preliminary data.</text>
</comment>
<dbReference type="EMBL" id="JAOWKX010000002">
    <property type="protein sequence ID" value="MCV2884182.1"/>
    <property type="molecule type" value="Genomic_DNA"/>
</dbReference>
<keyword evidence="3" id="KW-1185">Reference proteome</keyword>
<sequence length="60" mass="6692">MKTLLLWTGVITLAVSLSHGFITDQSIVHSLLLHPLIILLSFVFIAIGLGEWDFNKTTKQ</sequence>
<protein>
    <submittedName>
        <fullName evidence="2">Uncharacterized protein</fullName>
    </submittedName>
</protein>
<feature type="transmembrane region" description="Helical" evidence="1">
    <location>
        <begin position="30"/>
        <end position="50"/>
    </location>
</feature>
<name>A0ABT3A7D4_9ALTE</name>
<evidence type="ECO:0000313" key="3">
    <source>
        <dbReference type="Proteomes" id="UP001652504"/>
    </source>
</evidence>
<dbReference type="Proteomes" id="UP001652504">
    <property type="component" value="Unassembled WGS sequence"/>
</dbReference>
<organism evidence="2 3">
    <name type="scientific">Fluctibacter corallii</name>
    <dbReference type="NCBI Taxonomy" id="2984329"/>
    <lineage>
        <taxon>Bacteria</taxon>
        <taxon>Pseudomonadati</taxon>
        <taxon>Pseudomonadota</taxon>
        <taxon>Gammaproteobacteria</taxon>
        <taxon>Alteromonadales</taxon>
        <taxon>Alteromonadaceae</taxon>
        <taxon>Fluctibacter</taxon>
    </lineage>
</organism>
<keyword evidence="1" id="KW-1133">Transmembrane helix</keyword>
<keyword evidence="1" id="KW-0812">Transmembrane</keyword>
<evidence type="ECO:0000313" key="2">
    <source>
        <dbReference type="EMBL" id="MCV2884182.1"/>
    </source>
</evidence>
<proteinExistence type="predicted"/>
<accession>A0ABT3A7D4</accession>
<dbReference type="RefSeq" id="WP_263711388.1">
    <property type="nucleotide sequence ID" value="NZ_JAOWKX010000002.1"/>
</dbReference>
<keyword evidence="1" id="KW-0472">Membrane</keyword>